<organism evidence="2">
    <name type="scientific">marine metagenome</name>
    <dbReference type="NCBI Taxonomy" id="408172"/>
    <lineage>
        <taxon>unclassified sequences</taxon>
        <taxon>metagenomes</taxon>
        <taxon>ecological metagenomes</taxon>
    </lineage>
</organism>
<evidence type="ECO:0000259" key="1">
    <source>
        <dbReference type="Pfam" id="PF13378"/>
    </source>
</evidence>
<dbReference type="SUPFAM" id="SSF51604">
    <property type="entry name" value="Enolase C-terminal domain-like"/>
    <property type="match status" value="1"/>
</dbReference>
<gene>
    <name evidence="2" type="ORF">METZ01_LOCUS77461</name>
</gene>
<dbReference type="EMBL" id="UINC01005958">
    <property type="protein sequence ID" value="SVA24607.1"/>
    <property type="molecule type" value="Genomic_DNA"/>
</dbReference>
<dbReference type="Pfam" id="PF13378">
    <property type="entry name" value="MR_MLE_C"/>
    <property type="match status" value="1"/>
</dbReference>
<reference evidence="2" key="1">
    <citation type="submission" date="2018-05" db="EMBL/GenBank/DDBJ databases">
        <authorList>
            <person name="Lanie J.A."/>
            <person name="Ng W.-L."/>
            <person name="Kazmierczak K.M."/>
            <person name="Andrzejewski T.M."/>
            <person name="Davidsen T.M."/>
            <person name="Wayne K.J."/>
            <person name="Tettelin H."/>
            <person name="Glass J.I."/>
            <person name="Rusch D."/>
            <person name="Podicherti R."/>
            <person name="Tsui H.-C.T."/>
            <person name="Winkler M.E."/>
        </authorList>
    </citation>
    <scope>NUCLEOTIDE SEQUENCE</scope>
</reference>
<dbReference type="InterPro" id="IPR029065">
    <property type="entry name" value="Enolase_C-like"/>
</dbReference>
<accession>A0A381UB73</accession>
<name>A0A381UB73_9ZZZZ</name>
<feature type="domain" description="Enolase C-terminal" evidence="1">
    <location>
        <begin position="2"/>
        <end position="74"/>
    </location>
</feature>
<feature type="non-terminal residue" evidence="2">
    <location>
        <position position="1"/>
    </location>
</feature>
<evidence type="ECO:0000313" key="2">
    <source>
        <dbReference type="EMBL" id="SVA24607.1"/>
    </source>
</evidence>
<dbReference type="Gene3D" id="3.20.20.120">
    <property type="entry name" value="Enolase-like C-terminal domain"/>
    <property type="match status" value="1"/>
</dbReference>
<proteinExistence type="predicted"/>
<dbReference type="InterPro" id="IPR036849">
    <property type="entry name" value="Enolase-like_C_sf"/>
</dbReference>
<sequence>KQIVPHNAGGNLGVIAHLHLVASWHHAPFLEVLHDPPIGDYLHGFSIMKNPPVVGNEGFINLPKGPGLGVEIDRSLIKN</sequence>
<dbReference type="AlphaFoldDB" id="A0A381UB73"/>
<protein>
    <recommendedName>
        <fullName evidence="1">Enolase C-terminal domain-containing protein</fullName>
    </recommendedName>
</protein>